<feature type="region of interest" description="Disordered" evidence="1">
    <location>
        <begin position="75"/>
        <end position="112"/>
    </location>
</feature>
<dbReference type="WBParaSite" id="MhA1_Contig1569.frz3.gene8">
    <property type="protein sequence ID" value="MhA1_Contig1569.frz3.gene8"/>
    <property type="gene ID" value="MhA1_Contig1569.frz3.gene8"/>
</dbReference>
<sequence>MNKLLLKITTFYAKNLKFNLIIFLIIFLLFIKITKTVNLNEEEKEEQRRHSLSLLEPDFAENIFKREGSKNPIKRTTTIPLINRQEGINNKDQKKSKESTPKKPKKRQILNSRYVRSPNEYDELNQDFLNEYDALNLDFNLDDEKEENKKLEVLNREFIWQNKENEQQITQEFPPKEWWDGEEINDDLENIKENNGTEKIIIVKKRRHHRSAPKKYPKRTLHFSSDDYQRDEQPVEAIDRDKLLIIPKLIPSKATLPQTTTIIKTTTFKTPLKIGDSKIRNPPSPPFAKKLAKKPVEQQQKQIKQKEEFQRDLPNLLISSSSNLSENKKSLKTNKLEKEEKVKYSQQTLNKTKLENKLEDQVLNVGGINEEESTKQEIKTFNNVEKEEKKQNQPDNVFRNNNSPLAHLLPNGFVHIATLNSPPPKIGQSQIIVDGQKYWVEKTISLSQFNGEQQINFDKNNNKRPESEQLPMLISFPPPLLIDQVGSGGIQQQGSERTQLESMQQNNKNILPNNLKSSDQKTLRIANSAVSSNVFIPLPEQQKSSPFISSPNKRENNKRISNSKSDILASNLGAALSQIFGNFSVDHNAKPAKDFEQLERN</sequence>
<evidence type="ECO:0000313" key="4">
    <source>
        <dbReference type="WBParaSite" id="MhA1_Contig1569.frz3.gene8"/>
    </source>
</evidence>
<evidence type="ECO:0000256" key="2">
    <source>
        <dbReference type="SAM" id="Phobius"/>
    </source>
</evidence>
<evidence type="ECO:0000313" key="3">
    <source>
        <dbReference type="Proteomes" id="UP000095281"/>
    </source>
</evidence>
<keyword evidence="3" id="KW-1185">Reference proteome</keyword>
<feature type="region of interest" description="Disordered" evidence="1">
    <location>
        <begin position="273"/>
        <end position="312"/>
    </location>
</feature>
<reference evidence="4" key="1">
    <citation type="submission" date="2016-11" db="UniProtKB">
        <authorList>
            <consortium name="WormBaseParasite"/>
        </authorList>
    </citation>
    <scope>IDENTIFICATION</scope>
</reference>
<feature type="compositionally biased region" description="Basic and acidic residues" evidence="1">
    <location>
        <begin position="89"/>
        <end position="101"/>
    </location>
</feature>
<protein>
    <submittedName>
        <fullName evidence="4">Uncharacterized protein</fullName>
    </submittedName>
</protein>
<feature type="compositionally biased region" description="Polar residues" evidence="1">
    <location>
        <begin position="75"/>
        <end position="88"/>
    </location>
</feature>
<dbReference type="Proteomes" id="UP000095281">
    <property type="component" value="Unplaced"/>
</dbReference>
<keyword evidence="2" id="KW-0472">Membrane</keyword>
<keyword evidence="2" id="KW-0812">Transmembrane</keyword>
<dbReference type="AlphaFoldDB" id="A0A1I8B782"/>
<organism evidence="3 4">
    <name type="scientific">Meloidogyne hapla</name>
    <name type="common">Root-knot nematode worm</name>
    <dbReference type="NCBI Taxonomy" id="6305"/>
    <lineage>
        <taxon>Eukaryota</taxon>
        <taxon>Metazoa</taxon>
        <taxon>Ecdysozoa</taxon>
        <taxon>Nematoda</taxon>
        <taxon>Chromadorea</taxon>
        <taxon>Rhabditida</taxon>
        <taxon>Tylenchina</taxon>
        <taxon>Tylenchomorpha</taxon>
        <taxon>Tylenchoidea</taxon>
        <taxon>Meloidogynidae</taxon>
        <taxon>Meloidogyninae</taxon>
        <taxon>Meloidogyne</taxon>
    </lineage>
</organism>
<name>A0A1I8B782_MELHA</name>
<proteinExistence type="predicted"/>
<feature type="transmembrane region" description="Helical" evidence="2">
    <location>
        <begin position="12"/>
        <end position="31"/>
    </location>
</feature>
<evidence type="ECO:0000256" key="1">
    <source>
        <dbReference type="SAM" id="MobiDB-lite"/>
    </source>
</evidence>
<accession>A0A1I8B782</accession>
<keyword evidence="2" id="KW-1133">Transmembrane helix</keyword>